<dbReference type="GeneID" id="11263005"/>
<keyword evidence="3" id="KW-1185">Reference proteome</keyword>
<sequence>MAHRQLIWSMEWAQAYVVVSGQNEVVVLNTGDVPIVLKSVILEGPSGQVYCLNATPNYYFDPGRLLKPNEYVVINCYVPADVQRVYTIIDNYVPNDKNFATDPNVVEKIIEERVEFYTVSLAQFAPSGGSNTGSGGSNNNGGNVGSNNNGGGVNNNGGGSSTGSNNGSNPPPTQKYYITINIVPNNNPTTQSVAGQVGWSVQSGVQALTGTGPYTGQIQINGQTDTLKASIVLPPSGYSCQISPTQQQVTAGNSYTFTITCTQQSGGNNYYVTINVVPNNDPVSQSVISQVSW</sequence>
<dbReference type="RefSeq" id="WP_014127982.1">
    <property type="nucleotide sequence ID" value="NC_016070.1"/>
</dbReference>
<evidence type="ECO:0000313" key="2">
    <source>
        <dbReference type="EMBL" id="CCC82729.1"/>
    </source>
</evidence>
<proteinExistence type="predicted"/>
<dbReference type="KEGG" id="ttn:TTX_2117"/>
<dbReference type="EMBL" id="FN869859">
    <property type="protein sequence ID" value="CCC82729.1"/>
    <property type="molecule type" value="Genomic_DNA"/>
</dbReference>
<reference evidence="2 3" key="1">
    <citation type="journal article" date="2011" name="PLoS ONE">
        <title>The complete genome sequence of Thermoproteus tenax: a physiologically versatile member of the Crenarchaeota.</title>
        <authorList>
            <person name="Siebers B."/>
            <person name="Zaparty M."/>
            <person name="Raddatz G."/>
            <person name="Tjaden B."/>
            <person name="Albers S.V."/>
            <person name="Bell S.D."/>
            <person name="Blombach F."/>
            <person name="Kletzin A."/>
            <person name="Kyrpides N."/>
            <person name="Lanz C."/>
            <person name="Plagens A."/>
            <person name="Rampp M."/>
            <person name="Rosinus A."/>
            <person name="von Jan M."/>
            <person name="Makarova K.S."/>
            <person name="Klenk H.P."/>
            <person name="Schuster S.C."/>
            <person name="Hensel R."/>
        </authorList>
    </citation>
    <scope>NUCLEOTIDE SEQUENCE [LARGE SCALE GENOMIC DNA]</scope>
    <source>
        <strain evidence="3">ATCC 35583 / DSM 2078 / JCM 9277 / NBRC 100435 / Kra 1</strain>
    </source>
</reference>
<accession>G4RMQ3</accession>
<dbReference type="PaxDb" id="768679-TTX_2117"/>
<gene>
    <name evidence="2" type="ordered locus">TTX_2117</name>
</gene>
<dbReference type="AlphaFoldDB" id="G4RMQ3"/>
<feature type="compositionally biased region" description="Gly residues" evidence="1">
    <location>
        <begin position="130"/>
        <end position="161"/>
    </location>
</feature>
<evidence type="ECO:0000313" key="3">
    <source>
        <dbReference type="Proteomes" id="UP000002654"/>
    </source>
</evidence>
<protein>
    <submittedName>
        <fullName evidence="2">Uncharacterized protein</fullName>
    </submittedName>
</protein>
<dbReference type="Proteomes" id="UP000002654">
    <property type="component" value="Chromosome"/>
</dbReference>
<name>G4RMQ3_THETK</name>
<dbReference type="eggNOG" id="arCOG07029">
    <property type="taxonomic scope" value="Archaea"/>
</dbReference>
<feature type="region of interest" description="Disordered" evidence="1">
    <location>
        <begin position="128"/>
        <end position="176"/>
    </location>
</feature>
<evidence type="ECO:0000256" key="1">
    <source>
        <dbReference type="SAM" id="MobiDB-lite"/>
    </source>
</evidence>
<organism evidence="2 3">
    <name type="scientific">Thermoproteus tenax (strain ATCC 35583 / DSM 2078 / JCM 9277 / NBRC 100435 / Kra 1)</name>
    <dbReference type="NCBI Taxonomy" id="768679"/>
    <lineage>
        <taxon>Archaea</taxon>
        <taxon>Thermoproteota</taxon>
        <taxon>Thermoprotei</taxon>
        <taxon>Thermoproteales</taxon>
        <taxon>Thermoproteaceae</taxon>
        <taxon>Thermoproteus</taxon>
    </lineage>
</organism>
<dbReference type="HOGENOM" id="CLU_948704_0_0_2"/>